<dbReference type="InterPro" id="IPR023210">
    <property type="entry name" value="NADP_OxRdtase_dom"/>
</dbReference>
<name>A0A4Y9XYG7_9AGAM</name>
<comment type="similarity">
    <text evidence="2">Belongs to the aldo/keto reductase family. Aldo/keto reductase 2 subfamily.</text>
</comment>
<dbReference type="GO" id="GO:0016491">
    <property type="term" value="F:oxidoreductase activity"/>
    <property type="evidence" value="ECO:0007669"/>
    <property type="project" value="UniProtKB-KW"/>
</dbReference>
<sequence>MSNVQDLKDAMFKPEVSESPLGRYRVLSPLAGVRVSPLQLGAMSIGDKWEARGFGAMNKESSFELLDAFFEAGGNIIDTANTYQDGSSEEIIGEWMEARGNREQLVVATKYSACYTRSDPTVKHITFVGNSAKSMRNSVDASLKKLRTTYIDILYVHWWDWGTSHEEIMTHLHNLVITGKVLYLGISNAPAWVVSKANTYARLTGKTPFCIFQGQWNVLQRSFERDIIPMARAEGLALAPWDVLGGGKLRTDAEEQRRRETGEKGRLMLGPNWERTEDERKMSAALEKVAGEVGAKSIQAGMPPFPFVTTDGNMGADISGYCTVAIAYVMHKATYVFPILGGRKVEHLRANMEALELSLSDEQIAYIESILPFDVGYPGWII</sequence>
<dbReference type="SUPFAM" id="SSF51430">
    <property type="entry name" value="NAD(P)-linked oxidoreductase"/>
    <property type="match status" value="1"/>
</dbReference>
<evidence type="ECO:0000259" key="3">
    <source>
        <dbReference type="Pfam" id="PF00248"/>
    </source>
</evidence>
<evidence type="ECO:0000313" key="5">
    <source>
        <dbReference type="Proteomes" id="UP000298327"/>
    </source>
</evidence>
<reference evidence="4 5" key="1">
    <citation type="submission" date="2019-02" db="EMBL/GenBank/DDBJ databases">
        <title>Genome sequencing of the rare red list fungi Dentipellis fragilis.</title>
        <authorList>
            <person name="Buettner E."/>
            <person name="Kellner H."/>
        </authorList>
    </citation>
    <scope>NUCLEOTIDE SEQUENCE [LARGE SCALE GENOMIC DNA]</scope>
    <source>
        <strain evidence="4 5">DSM 105465</strain>
    </source>
</reference>
<dbReference type="PANTHER" id="PTHR43364:SF2">
    <property type="entry name" value="ARYL-ALCOHOL DEHYDROGENASE AAD10-RELATED"/>
    <property type="match status" value="1"/>
</dbReference>
<evidence type="ECO:0000313" key="4">
    <source>
        <dbReference type="EMBL" id="TFY53619.1"/>
    </source>
</evidence>
<organism evidence="4 5">
    <name type="scientific">Dentipellis fragilis</name>
    <dbReference type="NCBI Taxonomy" id="205917"/>
    <lineage>
        <taxon>Eukaryota</taxon>
        <taxon>Fungi</taxon>
        <taxon>Dikarya</taxon>
        <taxon>Basidiomycota</taxon>
        <taxon>Agaricomycotina</taxon>
        <taxon>Agaricomycetes</taxon>
        <taxon>Russulales</taxon>
        <taxon>Hericiaceae</taxon>
        <taxon>Dentipellis</taxon>
    </lineage>
</organism>
<dbReference type="EMBL" id="SEOQ01001128">
    <property type="protein sequence ID" value="TFY53619.1"/>
    <property type="molecule type" value="Genomic_DNA"/>
</dbReference>
<feature type="non-terminal residue" evidence="4">
    <location>
        <position position="382"/>
    </location>
</feature>
<dbReference type="Proteomes" id="UP000298327">
    <property type="component" value="Unassembled WGS sequence"/>
</dbReference>
<feature type="domain" description="NADP-dependent oxidoreductase" evidence="3">
    <location>
        <begin position="323"/>
        <end position="371"/>
    </location>
</feature>
<dbReference type="InterPro" id="IPR036812">
    <property type="entry name" value="NAD(P)_OxRdtase_dom_sf"/>
</dbReference>
<dbReference type="InterPro" id="IPR050523">
    <property type="entry name" value="AKR_Detox_Biosynth"/>
</dbReference>
<accession>A0A4Y9XYG7</accession>
<dbReference type="PANTHER" id="PTHR43364">
    <property type="entry name" value="NADH-SPECIFIC METHYLGLYOXAL REDUCTASE-RELATED"/>
    <property type="match status" value="1"/>
</dbReference>
<dbReference type="Pfam" id="PF00248">
    <property type="entry name" value="Aldo_ket_red"/>
    <property type="match status" value="2"/>
</dbReference>
<proteinExistence type="inferred from homology"/>
<comment type="caution">
    <text evidence="4">The sequence shown here is derived from an EMBL/GenBank/DDBJ whole genome shotgun (WGS) entry which is preliminary data.</text>
</comment>
<dbReference type="Gene3D" id="3.20.20.100">
    <property type="entry name" value="NADP-dependent oxidoreductase domain"/>
    <property type="match status" value="1"/>
</dbReference>
<protein>
    <recommendedName>
        <fullName evidence="3">NADP-dependent oxidoreductase domain-containing protein</fullName>
    </recommendedName>
</protein>
<feature type="domain" description="NADP-dependent oxidoreductase" evidence="3">
    <location>
        <begin position="37"/>
        <end position="295"/>
    </location>
</feature>
<keyword evidence="5" id="KW-1185">Reference proteome</keyword>
<dbReference type="OrthoDB" id="48988at2759"/>
<keyword evidence="1" id="KW-0560">Oxidoreductase</keyword>
<gene>
    <name evidence="4" type="ORF">EVG20_g10034</name>
</gene>
<dbReference type="AlphaFoldDB" id="A0A4Y9XYG7"/>
<dbReference type="STRING" id="205917.A0A4Y9XYG7"/>
<evidence type="ECO:0000256" key="2">
    <source>
        <dbReference type="ARBA" id="ARBA00038157"/>
    </source>
</evidence>
<evidence type="ECO:0000256" key="1">
    <source>
        <dbReference type="ARBA" id="ARBA00023002"/>
    </source>
</evidence>